<reference evidence="1" key="1">
    <citation type="submission" date="2021-06" db="EMBL/GenBank/DDBJ databases">
        <title>Complete genome sequence of Erwinia phage pEa_SNUABM_7.</title>
        <authorList>
            <person name="Kim S.G."/>
            <person name="Park S.C."/>
        </authorList>
    </citation>
    <scope>NUCLEOTIDE SEQUENCE</scope>
</reference>
<evidence type="ECO:0000313" key="2">
    <source>
        <dbReference type="Proteomes" id="UP000827609"/>
    </source>
</evidence>
<sequence length="109" mass="12328">MSRNIHDVERHGTLLVQTDPDADEVWHRCAGMDVGRLGSAVVHKHSDHFDPRDLANLSHIKQAMSALTEEELQQMVKNGMMAQVALKARRQQRITTDEVDHACQSTINF</sequence>
<dbReference type="Proteomes" id="UP000827609">
    <property type="component" value="Segment"/>
</dbReference>
<dbReference type="EMBL" id="MZ475896">
    <property type="protein sequence ID" value="QYW04871.1"/>
    <property type="molecule type" value="Genomic_DNA"/>
</dbReference>
<gene>
    <name evidence="1" type="ORF">pEaSNUABM7_00203</name>
</gene>
<proteinExistence type="predicted"/>
<organism evidence="1 2">
    <name type="scientific">Erwinia phage pEa_SNUABM_7</name>
    <dbReference type="NCBI Taxonomy" id="2866695"/>
    <lineage>
        <taxon>Viruses</taxon>
        <taxon>Duplodnaviria</taxon>
        <taxon>Heunggongvirae</taxon>
        <taxon>Uroviricota</taxon>
        <taxon>Caudoviricetes</taxon>
        <taxon>Snuvirus</taxon>
        <taxon>Snuvirus SNUABM7</taxon>
    </lineage>
</organism>
<evidence type="ECO:0000313" key="1">
    <source>
        <dbReference type="EMBL" id="QYW04871.1"/>
    </source>
</evidence>
<protein>
    <submittedName>
        <fullName evidence="1">Uncharacterized protein</fullName>
    </submittedName>
</protein>
<keyword evidence="2" id="KW-1185">Reference proteome</keyword>
<name>A0AAE8BLX8_9CAUD</name>
<accession>A0AAE8BLX8</accession>